<reference evidence="2 3" key="1">
    <citation type="submission" date="2019-05" db="EMBL/GenBank/DDBJ databases">
        <authorList>
            <person name="Lee S.D."/>
        </authorList>
    </citation>
    <scope>NUCLEOTIDE SEQUENCE [LARGE SCALE GENOMIC DNA]</scope>
    <source>
        <strain evidence="2 3">C5-26</strain>
    </source>
</reference>
<feature type="transmembrane region" description="Helical" evidence="1">
    <location>
        <begin position="59"/>
        <end position="75"/>
    </location>
</feature>
<protein>
    <submittedName>
        <fullName evidence="2">Uncharacterized protein</fullName>
    </submittedName>
</protein>
<proteinExistence type="predicted"/>
<sequence length="168" mass="17331">MFRSRGGTLRGRSVRRSLATAFLQLSLAACLVVDSVVHLDDAAFYEPVHGALIGEADLFRVQAIVALVIAAVVLVRPGRLAWALAALVSGSAAGAVVLYTYLDVGPLAGLPNLYEPSWGPPGKLASAVAEGAGLLLAVTGLLSSRHRPHAQVPVHGYANLSEHAPGGP</sequence>
<dbReference type="RefSeq" id="WP_146321550.1">
    <property type="nucleotide sequence ID" value="NZ_VCQV01000107.1"/>
</dbReference>
<feature type="transmembrane region" description="Helical" evidence="1">
    <location>
        <begin position="82"/>
        <end position="102"/>
    </location>
</feature>
<keyword evidence="1" id="KW-0472">Membrane</keyword>
<dbReference type="PROSITE" id="PS51257">
    <property type="entry name" value="PROKAR_LIPOPROTEIN"/>
    <property type="match status" value="1"/>
</dbReference>
<keyword evidence="1" id="KW-0812">Transmembrane</keyword>
<dbReference type="AlphaFoldDB" id="A0A563DP38"/>
<evidence type="ECO:0000313" key="3">
    <source>
        <dbReference type="Proteomes" id="UP000320244"/>
    </source>
</evidence>
<evidence type="ECO:0000313" key="2">
    <source>
        <dbReference type="EMBL" id="TWP31980.1"/>
    </source>
</evidence>
<keyword evidence="1" id="KW-1133">Transmembrane helix</keyword>
<gene>
    <name evidence="2" type="ORF">FGL98_24910</name>
</gene>
<dbReference type="EMBL" id="VCQV01000107">
    <property type="protein sequence ID" value="TWP31980.1"/>
    <property type="molecule type" value="Genomic_DNA"/>
</dbReference>
<organism evidence="2 3">
    <name type="scientific">Leekyejoonella antrihumi</name>
    <dbReference type="NCBI Taxonomy" id="1660198"/>
    <lineage>
        <taxon>Bacteria</taxon>
        <taxon>Bacillati</taxon>
        <taxon>Actinomycetota</taxon>
        <taxon>Actinomycetes</taxon>
        <taxon>Micrococcales</taxon>
        <taxon>Dermacoccaceae</taxon>
        <taxon>Leekyejoonella</taxon>
    </lineage>
</organism>
<reference evidence="2 3" key="2">
    <citation type="submission" date="2019-08" db="EMBL/GenBank/DDBJ databases">
        <title>Jejuicoccus antrihumi gen. nov., sp. nov., a new member of the family Dermacoccaceae isolated from a cave.</title>
        <authorList>
            <person name="Schumann P."/>
            <person name="Kim I.S."/>
        </authorList>
    </citation>
    <scope>NUCLEOTIDE SEQUENCE [LARGE SCALE GENOMIC DNA]</scope>
    <source>
        <strain evidence="2 3">C5-26</strain>
    </source>
</reference>
<dbReference type="OrthoDB" id="3297181at2"/>
<accession>A0A563DP38</accession>
<evidence type="ECO:0000256" key="1">
    <source>
        <dbReference type="SAM" id="Phobius"/>
    </source>
</evidence>
<dbReference type="Proteomes" id="UP000320244">
    <property type="component" value="Unassembled WGS sequence"/>
</dbReference>
<name>A0A563DP38_9MICO</name>
<comment type="caution">
    <text evidence="2">The sequence shown here is derived from an EMBL/GenBank/DDBJ whole genome shotgun (WGS) entry which is preliminary data.</text>
</comment>
<feature type="transmembrane region" description="Helical" evidence="1">
    <location>
        <begin position="122"/>
        <end position="142"/>
    </location>
</feature>
<keyword evidence="3" id="KW-1185">Reference proteome</keyword>